<feature type="domain" description="NB-ARC" evidence="6">
    <location>
        <begin position="171"/>
        <end position="340"/>
    </location>
</feature>
<dbReference type="PANTHER" id="PTHR36766">
    <property type="entry name" value="PLANT BROAD-SPECTRUM MILDEW RESISTANCE PROTEIN RPW8"/>
    <property type="match status" value="1"/>
</dbReference>
<name>A0ABU6TE57_9FABA</name>
<comment type="caution">
    <text evidence="10">The sequence shown here is derived from an EMBL/GenBank/DDBJ whole genome shotgun (WGS) entry which is preliminary data.</text>
</comment>
<evidence type="ECO:0000256" key="5">
    <source>
        <dbReference type="ARBA" id="ARBA00022840"/>
    </source>
</evidence>
<dbReference type="InterPro" id="IPR027417">
    <property type="entry name" value="P-loop_NTPase"/>
</dbReference>
<keyword evidence="1" id="KW-0433">Leucine-rich repeat</keyword>
<dbReference type="SUPFAM" id="SSF52058">
    <property type="entry name" value="L domain-like"/>
    <property type="match status" value="2"/>
</dbReference>
<evidence type="ECO:0000259" key="9">
    <source>
        <dbReference type="Pfam" id="PF25019"/>
    </source>
</evidence>
<gene>
    <name evidence="10" type="ORF">PIB30_036435</name>
</gene>
<dbReference type="Pfam" id="PF18052">
    <property type="entry name" value="Rx_N"/>
    <property type="match status" value="1"/>
</dbReference>
<keyword evidence="3" id="KW-0547">Nucleotide-binding</keyword>
<dbReference type="InterPro" id="IPR058922">
    <property type="entry name" value="WHD_DRP"/>
</dbReference>
<dbReference type="InterPro" id="IPR002182">
    <property type="entry name" value="NB-ARC"/>
</dbReference>
<dbReference type="Pfam" id="PF00931">
    <property type="entry name" value="NB-ARC"/>
    <property type="match status" value="1"/>
</dbReference>
<sequence>MAAKLEGGAYLSSFVDAISEKLSSILEDDFVLEVDDSAPELLQRLDDCLCDVGPVLDDAEMKQFNDKRVKKWLVDLQDALYMADDLVDELSTKAATATSRDPGNSYDWSRPVDSIIDDSGVNVIKNILGKLEFVVGRKSKLGLEKGAKVDFSSWRVPSTSLVVSSDIFGRDDDKENIIKLLLDNTCDAESPVTVVPIVGMGGIGKTTLAQLVYNDAKVIEKFDTRAWVCVAENPDPINVTRTIIGAVDSSPCNMDHFDSLQTNLKEKFSGKTFLVVLDDVWHDEQDTWEEFLKPFRHGNNGSKILLTTRSKKVASVFAANNLHYRLSLLSEEDCWSVFLKHSSISTNSEEYATLESVGRKIVEKCKGLPLAVKTLGGLLRNNYNEGDWENILESGIWELSEDKSRIVPALRVSYHYLPSHLKRCFVYCSLYPEDYQFDKNELILLWMAEDLLQPKKNDTLENIGCAYFDELVARSFFQPSSKNGKLFVMHDLMHDLATFFAGKFWFQLKEFGNRHMIDNKTRHLSCAATYKDAFKLLQERYHGAVHMRTFLDFTDYTFYQYSIDIESDSWFLQQQLECLRVFSFGIFERLPDSIGELSHLRYLNLSNSPIVTLSESVCKLYNLQTLKLRGCRKLEMLPNRLQDLVSLRHLDIRGASCLLMGMPKGMSKLKHLTFLSDFVVGEEEDNGIRELGTLDNLHGSFCISKLKNIKNSGEALEANMGNKKHISTLNLEWLPDGNVDDVQTVRDILDKLQPHQNLKELSICGYWGETFPDWLGLSGYSKMTKLSLDGCMNCRELPSLGQLPSLQHLKISNLDRLEKIDLEFFNKNSGSFLQETPFKSLETLIIECMSDWREWHFPDEFDGFPQLRILTIKRCPVLRGDLPAHLPALEELTIYACEDLACSFPRAPKLRQLIVQRDDETFTAESIVEISQTQLAVSALECLSYIQSPRVQDIHITFCESAISISADYLPPSLQCLQICHCPELTISEQLQHKWLSEIVAVGCRSLTTFPLGDLPNLKKLRLYYCKNMEYVEVPHSLPSLRYFRISHCHSLVSLPALGRAAPGLEVLRICDCPEIDCFAEECLPQSLKTLRIYGCNKLASWIVSKGLQREGLTHLELSKCNDVKSFPGEGCLPPSLESLQLRMLPNLETLNCKGLHHLTSLKKLTIEDCDKLENIIQEHLLPSIQNIYLANCALTDKLEELENVRVGFFDYDCIGPPRDTESSIISSLKIVESMMRTASLCDTKSVLD</sequence>
<dbReference type="PANTHER" id="PTHR36766:SF40">
    <property type="entry name" value="DISEASE RESISTANCE PROTEIN RGA3"/>
    <property type="match status" value="1"/>
</dbReference>
<evidence type="ECO:0008006" key="12">
    <source>
        <dbReference type="Google" id="ProtNLM"/>
    </source>
</evidence>
<organism evidence="10 11">
    <name type="scientific">Stylosanthes scabra</name>
    <dbReference type="NCBI Taxonomy" id="79078"/>
    <lineage>
        <taxon>Eukaryota</taxon>
        <taxon>Viridiplantae</taxon>
        <taxon>Streptophyta</taxon>
        <taxon>Embryophyta</taxon>
        <taxon>Tracheophyta</taxon>
        <taxon>Spermatophyta</taxon>
        <taxon>Magnoliopsida</taxon>
        <taxon>eudicotyledons</taxon>
        <taxon>Gunneridae</taxon>
        <taxon>Pentapetalae</taxon>
        <taxon>rosids</taxon>
        <taxon>fabids</taxon>
        <taxon>Fabales</taxon>
        <taxon>Fabaceae</taxon>
        <taxon>Papilionoideae</taxon>
        <taxon>50 kb inversion clade</taxon>
        <taxon>dalbergioids sensu lato</taxon>
        <taxon>Dalbergieae</taxon>
        <taxon>Pterocarpus clade</taxon>
        <taxon>Stylosanthes</taxon>
    </lineage>
</organism>
<keyword evidence="5" id="KW-0067">ATP-binding</keyword>
<dbReference type="Pfam" id="PF25019">
    <property type="entry name" value="LRR_R13L1-DRL21"/>
    <property type="match status" value="1"/>
</dbReference>
<evidence type="ECO:0000313" key="11">
    <source>
        <dbReference type="Proteomes" id="UP001341840"/>
    </source>
</evidence>
<dbReference type="EMBL" id="JASCZI010090799">
    <property type="protein sequence ID" value="MED6146645.1"/>
    <property type="molecule type" value="Genomic_DNA"/>
</dbReference>
<evidence type="ECO:0000259" key="8">
    <source>
        <dbReference type="Pfam" id="PF23559"/>
    </source>
</evidence>
<protein>
    <recommendedName>
        <fullName evidence="12">Disease resistance RPP13-like protein 1</fullName>
    </recommendedName>
</protein>
<dbReference type="InterPro" id="IPR041118">
    <property type="entry name" value="Rx_N"/>
</dbReference>
<evidence type="ECO:0000256" key="2">
    <source>
        <dbReference type="ARBA" id="ARBA00022737"/>
    </source>
</evidence>
<keyword evidence="11" id="KW-1185">Reference proteome</keyword>
<evidence type="ECO:0000256" key="4">
    <source>
        <dbReference type="ARBA" id="ARBA00022821"/>
    </source>
</evidence>
<proteinExistence type="predicted"/>
<dbReference type="Gene3D" id="1.20.5.4130">
    <property type="match status" value="1"/>
</dbReference>
<dbReference type="InterPro" id="IPR032675">
    <property type="entry name" value="LRR_dom_sf"/>
</dbReference>
<dbReference type="PRINTS" id="PR00364">
    <property type="entry name" value="DISEASERSIST"/>
</dbReference>
<evidence type="ECO:0000259" key="7">
    <source>
        <dbReference type="Pfam" id="PF18052"/>
    </source>
</evidence>
<accession>A0ABU6TE57</accession>
<feature type="domain" description="Disease resistance N-terminal" evidence="7">
    <location>
        <begin position="14"/>
        <end position="98"/>
    </location>
</feature>
<evidence type="ECO:0000313" key="10">
    <source>
        <dbReference type="EMBL" id="MED6146645.1"/>
    </source>
</evidence>
<dbReference type="SUPFAM" id="SSF52540">
    <property type="entry name" value="P-loop containing nucleoside triphosphate hydrolases"/>
    <property type="match status" value="1"/>
</dbReference>
<dbReference type="Gene3D" id="1.10.10.10">
    <property type="entry name" value="Winged helix-like DNA-binding domain superfamily/Winged helix DNA-binding domain"/>
    <property type="match status" value="1"/>
</dbReference>
<keyword evidence="2" id="KW-0677">Repeat</keyword>
<dbReference type="Pfam" id="PF23559">
    <property type="entry name" value="WHD_DRP"/>
    <property type="match status" value="1"/>
</dbReference>
<keyword evidence="4" id="KW-0611">Plant defense</keyword>
<dbReference type="Gene3D" id="1.10.8.430">
    <property type="entry name" value="Helical domain of apoptotic protease-activating factors"/>
    <property type="match status" value="1"/>
</dbReference>
<dbReference type="Proteomes" id="UP001341840">
    <property type="component" value="Unassembled WGS sequence"/>
</dbReference>
<dbReference type="InterPro" id="IPR036388">
    <property type="entry name" value="WH-like_DNA-bd_sf"/>
</dbReference>
<dbReference type="InterPro" id="IPR042197">
    <property type="entry name" value="Apaf_helical"/>
</dbReference>
<dbReference type="Gene3D" id="3.40.50.300">
    <property type="entry name" value="P-loop containing nucleotide triphosphate hydrolases"/>
    <property type="match status" value="1"/>
</dbReference>
<dbReference type="InterPro" id="IPR056789">
    <property type="entry name" value="LRR_R13L1-DRL21"/>
</dbReference>
<feature type="domain" description="R13L1/DRL21-like LRR repeat region" evidence="9">
    <location>
        <begin position="688"/>
        <end position="813"/>
    </location>
</feature>
<evidence type="ECO:0000259" key="6">
    <source>
        <dbReference type="Pfam" id="PF00931"/>
    </source>
</evidence>
<evidence type="ECO:0000256" key="3">
    <source>
        <dbReference type="ARBA" id="ARBA00022741"/>
    </source>
</evidence>
<dbReference type="Gene3D" id="3.80.10.10">
    <property type="entry name" value="Ribonuclease Inhibitor"/>
    <property type="match status" value="3"/>
</dbReference>
<evidence type="ECO:0000256" key="1">
    <source>
        <dbReference type="ARBA" id="ARBA00022614"/>
    </source>
</evidence>
<feature type="domain" description="Disease resistance protein winged helix" evidence="8">
    <location>
        <begin position="430"/>
        <end position="497"/>
    </location>
</feature>
<reference evidence="10 11" key="1">
    <citation type="journal article" date="2023" name="Plants (Basel)">
        <title>Bridging the Gap: Combining Genomics and Transcriptomics Approaches to Understand Stylosanthes scabra, an Orphan Legume from the Brazilian Caatinga.</title>
        <authorList>
            <person name="Ferreira-Neto J.R.C."/>
            <person name="da Silva M.D."/>
            <person name="Binneck E."/>
            <person name="de Melo N.F."/>
            <person name="da Silva R.H."/>
            <person name="de Melo A.L.T.M."/>
            <person name="Pandolfi V."/>
            <person name="Bustamante F.O."/>
            <person name="Brasileiro-Vidal A.C."/>
            <person name="Benko-Iseppon A.M."/>
        </authorList>
    </citation>
    <scope>NUCLEOTIDE SEQUENCE [LARGE SCALE GENOMIC DNA]</scope>
    <source>
        <tissue evidence="10">Leaves</tissue>
    </source>
</reference>